<dbReference type="InterPro" id="IPR011991">
    <property type="entry name" value="ArsR-like_HTH"/>
</dbReference>
<sequence length="137" mass="14097">MSRISPLRVLDETSAGALRELQPPAPEVRALAAQAAALSDPTRMALGLALRDGDEVCVCDLSWILERPVQLVSHHLTKMRGAGVVEARQDGRLVRCRLTPRGLRLLEALAPAETSAVAAGTGAAPAGAGVASAGSAT</sequence>
<protein>
    <submittedName>
        <fullName evidence="5">Unannotated protein</fullName>
    </submittedName>
</protein>
<dbReference type="Pfam" id="PF01022">
    <property type="entry name" value="HTH_5"/>
    <property type="match status" value="1"/>
</dbReference>
<dbReference type="EMBL" id="CAFBMK010000446">
    <property type="protein sequence ID" value="CAB4958861.1"/>
    <property type="molecule type" value="Genomic_DNA"/>
</dbReference>
<keyword evidence="2" id="KW-0238">DNA-binding</keyword>
<dbReference type="AlphaFoldDB" id="A0A6J7KTM4"/>
<dbReference type="InterPro" id="IPR036390">
    <property type="entry name" value="WH_DNA-bd_sf"/>
</dbReference>
<evidence type="ECO:0000313" key="5">
    <source>
        <dbReference type="EMBL" id="CAB4958861.1"/>
    </source>
</evidence>
<dbReference type="NCBIfam" id="NF033788">
    <property type="entry name" value="HTH_metalloreg"/>
    <property type="match status" value="1"/>
</dbReference>
<keyword evidence="3" id="KW-0804">Transcription</keyword>
<dbReference type="PROSITE" id="PS50987">
    <property type="entry name" value="HTH_ARSR_2"/>
    <property type="match status" value="1"/>
</dbReference>
<dbReference type="SUPFAM" id="SSF46785">
    <property type="entry name" value="Winged helix' DNA-binding domain"/>
    <property type="match status" value="1"/>
</dbReference>
<feature type="domain" description="HTH arsR-type" evidence="4">
    <location>
        <begin position="23"/>
        <end position="118"/>
    </location>
</feature>
<reference evidence="5" key="1">
    <citation type="submission" date="2020-05" db="EMBL/GenBank/DDBJ databases">
        <authorList>
            <person name="Chiriac C."/>
            <person name="Salcher M."/>
            <person name="Ghai R."/>
            <person name="Kavagutti S V."/>
        </authorList>
    </citation>
    <scope>NUCLEOTIDE SEQUENCE</scope>
</reference>
<keyword evidence="1" id="KW-0805">Transcription regulation</keyword>
<dbReference type="PANTHER" id="PTHR43132">
    <property type="entry name" value="ARSENICAL RESISTANCE OPERON REPRESSOR ARSR-RELATED"/>
    <property type="match status" value="1"/>
</dbReference>
<proteinExistence type="predicted"/>
<gene>
    <name evidence="5" type="ORF">UFOPK3564_03931</name>
</gene>
<accession>A0A6J7KTM4</accession>
<evidence type="ECO:0000259" key="4">
    <source>
        <dbReference type="PROSITE" id="PS50987"/>
    </source>
</evidence>
<evidence type="ECO:0000256" key="3">
    <source>
        <dbReference type="ARBA" id="ARBA00023163"/>
    </source>
</evidence>
<dbReference type="InterPro" id="IPR051011">
    <property type="entry name" value="Metal_resp_trans_reg"/>
</dbReference>
<dbReference type="InterPro" id="IPR036388">
    <property type="entry name" value="WH-like_DNA-bd_sf"/>
</dbReference>
<dbReference type="CDD" id="cd00090">
    <property type="entry name" value="HTH_ARSR"/>
    <property type="match status" value="1"/>
</dbReference>
<dbReference type="PRINTS" id="PR00778">
    <property type="entry name" value="HTHARSR"/>
</dbReference>
<name>A0A6J7KTM4_9ZZZZ</name>
<dbReference type="GO" id="GO:0003700">
    <property type="term" value="F:DNA-binding transcription factor activity"/>
    <property type="evidence" value="ECO:0007669"/>
    <property type="project" value="InterPro"/>
</dbReference>
<evidence type="ECO:0000256" key="2">
    <source>
        <dbReference type="ARBA" id="ARBA00023125"/>
    </source>
</evidence>
<evidence type="ECO:0000256" key="1">
    <source>
        <dbReference type="ARBA" id="ARBA00023015"/>
    </source>
</evidence>
<organism evidence="5">
    <name type="scientific">freshwater metagenome</name>
    <dbReference type="NCBI Taxonomy" id="449393"/>
    <lineage>
        <taxon>unclassified sequences</taxon>
        <taxon>metagenomes</taxon>
        <taxon>ecological metagenomes</taxon>
    </lineage>
</organism>
<dbReference type="GO" id="GO:0003677">
    <property type="term" value="F:DNA binding"/>
    <property type="evidence" value="ECO:0007669"/>
    <property type="project" value="UniProtKB-KW"/>
</dbReference>
<dbReference type="InterPro" id="IPR001845">
    <property type="entry name" value="HTH_ArsR_DNA-bd_dom"/>
</dbReference>
<dbReference type="SMART" id="SM00418">
    <property type="entry name" value="HTH_ARSR"/>
    <property type="match status" value="1"/>
</dbReference>
<dbReference type="PANTHER" id="PTHR43132:SF6">
    <property type="entry name" value="HTH-TYPE TRANSCRIPTIONAL REPRESSOR CZRA"/>
    <property type="match status" value="1"/>
</dbReference>
<dbReference type="Gene3D" id="1.10.10.10">
    <property type="entry name" value="Winged helix-like DNA-binding domain superfamily/Winged helix DNA-binding domain"/>
    <property type="match status" value="1"/>
</dbReference>